<dbReference type="Proteomes" id="UP000319257">
    <property type="component" value="Unassembled WGS sequence"/>
</dbReference>
<dbReference type="RefSeq" id="XP_030989633.1">
    <property type="nucleotide sequence ID" value="XM_031132989.1"/>
</dbReference>
<dbReference type="STRING" id="1093900.A0A507AGI3"/>
<dbReference type="InParanoid" id="A0A507AGI3"/>
<evidence type="ECO:0000259" key="2">
    <source>
        <dbReference type="Pfam" id="PF06985"/>
    </source>
</evidence>
<proteinExistence type="predicted"/>
<dbReference type="InterPro" id="IPR010730">
    <property type="entry name" value="HET"/>
</dbReference>
<dbReference type="EMBL" id="SKBQ01000083">
    <property type="protein sequence ID" value="TPX07922.1"/>
    <property type="molecule type" value="Genomic_DNA"/>
</dbReference>
<feature type="compositionally biased region" description="Basic and acidic residues" evidence="1">
    <location>
        <begin position="140"/>
        <end position="150"/>
    </location>
</feature>
<keyword evidence="4" id="KW-1185">Reference proteome</keyword>
<dbReference type="AlphaFoldDB" id="A0A507AGI3"/>
<gene>
    <name evidence="3" type="ORF">E0L32_010377</name>
</gene>
<dbReference type="PANTHER" id="PTHR33112">
    <property type="entry name" value="DOMAIN PROTEIN, PUTATIVE-RELATED"/>
    <property type="match status" value="1"/>
</dbReference>
<dbReference type="OrthoDB" id="5362512at2759"/>
<dbReference type="Pfam" id="PF06985">
    <property type="entry name" value="HET"/>
    <property type="match status" value="1"/>
</dbReference>
<name>A0A507AGI3_9PEZI</name>
<reference evidence="3 4" key="1">
    <citation type="submission" date="2019-06" db="EMBL/GenBank/DDBJ databases">
        <title>Draft genome sequence of the filamentous fungus Phialemoniopsis curvata isolated from diesel fuel.</title>
        <authorList>
            <person name="Varaljay V.A."/>
            <person name="Lyon W.J."/>
            <person name="Crouch A.L."/>
            <person name="Drake C.E."/>
            <person name="Hollomon J.M."/>
            <person name="Nadeau L.J."/>
            <person name="Nunn H.S."/>
            <person name="Stevenson B.S."/>
            <person name="Bojanowski C.L."/>
            <person name="Crookes-Goodson W.J."/>
        </authorList>
    </citation>
    <scope>NUCLEOTIDE SEQUENCE [LARGE SCALE GENOMIC DNA]</scope>
    <source>
        <strain evidence="3 4">D216</strain>
    </source>
</reference>
<feature type="region of interest" description="Disordered" evidence="1">
    <location>
        <begin position="131"/>
        <end position="150"/>
    </location>
</feature>
<feature type="domain" description="Heterokaryon incompatibility" evidence="2">
    <location>
        <begin position="29"/>
        <end position="186"/>
    </location>
</feature>
<evidence type="ECO:0000313" key="4">
    <source>
        <dbReference type="Proteomes" id="UP000319257"/>
    </source>
</evidence>
<comment type="caution">
    <text evidence="3">The sequence shown here is derived from an EMBL/GenBank/DDBJ whole genome shotgun (WGS) entry which is preliminary data.</text>
</comment>
<organism evidence="3 4">
    <name type="scientific">Thyridium curvatum</name>
    <dbReference type="NCBI Taxonomy" id="1093900"/>
    <lineage>
        <taxon>Eukaryota</taxon>
        <taxon>Fungi</taxon>
        <taxon>Dikarya</taxon>
        <taxon>Ascomycota</taxon>
        <taxon>Pezizomycotina</taxon>
        <taxon>Sordariomycetes</taxon>
        <taxon>Sordariomycetidae</taxon>
        <taxon>Thyridiales</taxon>
        <taxon>Thyridiaceae</taxon>
        <taxon>Thyridium</taxon>
    </lineage>
</organism>
<dbReference type="GeneID" id="41977824"/>
<sequence length="612" mass="69366">MPTRLLDLGNEGAKTWRIIESQGQDRVEYIALSHRWSKSTPELLSSNYEAYHEHQPDSILPQDYQDVISICRAIPIRYLWIDSLCIVQKDGGFDFRREAPMMIDIYQHAYLTLMICWDFAGTSIFRKCSPRSIPRPRPPQSDDHDLHDLSNLDINPDDFVFVTYREDFSMNTEDASINTRAWVLQERYLSKRILYLGNDQLYWECDGEGNGHPVLSELFSKIIESSGRQSATIPFGGGREPTWNQIIQKYTACQLTYEEDRVVAIAGLARVLSKRTGETYFAGIWLEHWAHDLLWATTKERVSSSGLDVPNTKQSTTPTSTPPSWSWLSFSGTVRAYRYGYWRSDFLTTKLNSFELDDVRPLAMLTGSIISPQDSDPFTFFDQAILKIKCLLIPVEFNHMVDKNHFLGQLSIPFNPRILYHDEIPSGLNFLQLTDEYGDGPTFEVNFSRPVDPSSACYFLPVVLEKENFVDASADTFHNAIVAGLLIQQTLERDKQEFTRVGTLLGKEDEPSISPLISNTIVRQGIGSTPSSLNTQDETAFESKLGNFAADMVSCPVPVYCCDIDIDMEDGSRNSTSDGEGDSSSDESIWEMVECSSLPYFATAKWTTILLV</sequence>
<dbReference type="PANTHER" id="PTHR33112:SF16">
    <property type="entry name" value="HETEROKARYON INCOMPATIBILITY DOMAIN-CONTAINING PROTEIN"/>
    <property type="match status" value="1"/>
</dbReference>
<evidence type="ECO:0000256" key="1">
    <source>
        <dbReference type="SAM" id="MobiDB-lite"/>
    </source>
</evidence>
<evidence type="ECO:0000313" key="3">
    <source>
        <dbReference type="EMBL" id="TPX07922.1"/>
    </source>
</evidence>
<accession>A0A507AGI3</accession>
<protein>
    <recommendedName>
        <fullName evidence="2">Heterokaryon incompatibility domain-containing protein</fullName>
    </recommendedName>
</protein>